<reference evidence="7 8" key="1">
    <citation type="journal article" date="2016" name="Nat. Commun.">
        <title>Thousands of microbial genomes shed light on interconnected biogeochemical processes in an aquifer system.</title>
        <authorList>
            <person name="Anantharaman K."/>
            <person name="Brown C.T."/>
            <person name="Hug L.A."/>
            <person name="Sharon I."/>
            <person name="Castelle C.J."/>
            <person name="Probst A.J."/>
            <person name="Thomas B.C."/>
            <person name="Singh A."/>
            <person name="Wilkins M.J."/>
            <person name="Karaoz U."/>
            <person name="Brodie E.L."/>
            <person name="Williams K.H."/>
            <person name="Hubbard S.S."/>
            <person name="Banfield J.F."/>
        </authorList>
    </citation>
    <scope>NUCLEOTIDE SEQUENCE [LARGE SCALE GENOMIC DNA]</scope>
</reference>
<dbReference type="GO" id="GO:0016757">
    <property type="term" value="F:glycosyltransferase activity"/>
    <property type="evidence" value="ECO:0007669"/>
    <property type="project" value="UniProtKB-KW"/>
</dbReference>
<evidence type="ECO:0000256" key="4">
    <source>
        <dbReference type="ARBA" id="ARBA00022679"/>
    </source>
</evidence>
<dbReference type="InterPro" id="IPR029044">
    <property type="entry name" value="Nucleotide-diphossugar_trans"/>
</dbReference>
<dbReference type="PANTHER" id="PTHR48090:SF10">
    <property type="entry name" value="GLUCOSYL-3-PHOSPHOGLYCERATE SYNTHASE"/>
    <property type="match status" value="1"/>
</dbReference>
<accession>A0A1G2P392</accession>
<protein>
    <recommendedName>
        <fullName evidence="6">Glycosyltransferase 2-like domain-containing protein</fullName>
    </recommendedName>
</protein>
<dbReference type="SUPFAM" id="SSF53448">
    <property type="entry name" value="Nucleotide-diphospho-sugar transferases"/>
    <property type="match status" value="1"/>
</dbReference>
<keyword evidence="3" id="KW-0328">Glycosyltransferase</keyword>
<dbReference type="PANTHER" id="PTHR48090">
    <property type="entry name" value="UNDECAPRENYL-PHOSPHATE 4-DEOXY-4-FORMAMIDO-L-ARABINOSE TRANSFERASE-RELATED"/>
    <property type="match status" value="1"/>
</dbReference>
<dbReference type="AlphaFoldDB" id="A0A1G2P392"/>
<comment type="similarity">
    <text evidence="2">Belongs to the glycosyltransferase 2 family.</text>
</comment>
<dbReference type="CDD" id="cd04179">
    <property type="entry name" value="DPM_DPG-synthase_like"/>
    <property type="match status" value="1"/>
</dbReference>
<evidence type="ECO:0000256" key="5">
    <source>
        <dbReference type="ARBA" id="ARBA00022842"/>
    </source>
</evidence>
<evidence type="ECO:0000313" key="8">
    <source>
        <dbReference type="Proteomes" id="UP000177269"/>
    </source>
</evidence>
<dbReference type="Gene3D" id="3.90.550.10">
    <property type="entry name" value="Spore Coat Polysaccharide Biosynthesis Protein SpsA, Chain A"/>
    <property type="match status" value="1"/>
</dbReference>
<organism evidence="7 8">
    <name type="scientific">Candidatus Taylorbacteria bacterium RIFCSPLOWO2_12_FULL_43_20</name>
    <dbReference type="NCBI Taxonomy" id="1802332"/>
    <lineage>
        <taxon>Bacteria</taxon>
        <taxon>Candidatus Tayloriibacteriota</taxon>
    </lineage>
</organism>
<dbReference type="Proteomes" id="UP000177269">
    <property type="component" value="Unassembled WGS sequence"/>
</dbReference>
<evidence type="ECO:0000256" key="2">
    <source>
        <dbReference type="ARBA" id="ARBA00006739"/>
    </source>
</evidence>
<dbReference type="EMBL" id="MHSK01000006">
    <property type="protein sequence ID" value="OHA42815.1"/>
    <property type="molecule type" value="Genomic_DNA"/>
</dbReference>
<evidence type="ECO:0000256" key="1">
    <source>
        <dbReference type="ARBA" id="ARBA00001946"/>
    </source>
</evidence>
<evidence type="ECO:0000313" key="7">
    <source>
        <dbReference type="EMBL" id="OHA42815.1"/>
    </source>
</evidence>
<gene>
    <name evidence="7" type="ORF">A3G52_03285</name>
</gene>
<feature type="domain" description="Glycosyltransferase 2-like" evidence="6">
    <location>
        <begin position="8"/>
        <end position="126"/>
    </location>
</feature>
<proteinExistence type="inferred from homology"/>
<sequence length="228" mass="26048">MSERYSISAIIPAFDEEKNIRNVINTLEDYALLKEIIVVDDGSRDATSNMVRKTGARLITLPKNLGKGRAMDVGVKASTGKFIFFLDADITGLNTEVIDRIVSPVVRGEFDMFVGIRARKAYFLNKMLRLFPVLGGERILAKEIWDHLPSEYKRGFQIEIALNYFTKRMGKKMGFEIIRGLSQTIKEKKYGFIVGFGRRLVMVYDVVLIGIKLYVVHRIRKRLGLVHK</sequence>
<comment type="caution">
    <text evidence="7">The sequence shown here is derived from an EMBL/GenBank/DDBJ whole genome shotgun (WGS) entry which is preliminary data.</text>
</comment>
<dbReference type="InterPro" id="IPR001173">
    <property type="entry name" value="Glyco_trans_2-like"/>
</dbReference>
<keyword evidence="4" id="KW-0808">Transferase</keyword>
<name>A0A1G2P392_9BACT</name>
<dbReference type="Pfam" id="PF00535">
    <property type="entry name" value="Glycos_transf_2"/>
    <property type="match status" value="1"/>
</dbReference>
<comment type="cofactor">
    <cofactor evidence="1">
        <name>Mg(2+)</name>
        <dbReference type="ChEBI" id="CHEBI:18420"/>
    </cofactor>
</comment>
<keyword evidence="5" id="KW-0460">Magnesium</keyword>
<evidence type="ECO:0000256" key="3">
    <source>
        <dbReference type="ARBA" id="ARBA00022676"/>
    </source>
</evidence>
<dbReference type="InterPro" id="IPR050256">
    <property type="entry name" value="Glycosyltransferase_2"/>
</dbReference>
<evidence type="ECO:0000259" key="6">
    <source>
        <dbReference type="Pfam" id="PF00535"/>
    </source>
</evidence>